<dbReference type="Proteomes" id="UP000807342">
    <property type="component" value="Unassembled WGS sequence"/>
</dbReference>
<keyword evidence="2" id="KW-1185">Reference proteome</keyword>
<evidence type="ECO:0000313" key="2">
    <source>
        <dbReference type="Proteomes" id="UP000807342"/>
    </source>
</evidence>
<protein>
    <submittedName>
        <fullName evidence="1">Uncharacterized protein</fullName>
    </submittedName>
</protein>
<dbReference type="AlphaFoldDB" id="A0A9P5WY45"/>
<reference evidence="1" key="1">
    <citation type="submission" date="2020-11" db="EMBL/GenBank/DDBJ databases">
        <authorList>
            <consortium name="DOE Joint Genome Institute"/>
            <person name="Ahrendt S."/>
            <person name="Riley R."/>
            <person name="Andreopoulos W."/>
            <person name="Labutti K."/>
            <person name="Pangilinan J."/>
            <person name="Ruiz-Duenas F.J."/>
            <person name="Barrasa J.M."/>
            <person name="Sanchez-Garcia M."/>
            <person name="Camarero S."/>
            <person name="Miyauchi S."/>
            <person name="Serrano A."/>
            <person name="Linde D."/>
            <person name="Babiker R."/>
            <person name="Drula E."/>
            <person name="Ayuso-Fernandez I."/>
            <person name="Pacheco R."/>
            <person name="Padilla G."/>
            <person name="Ferreira P."/>
            <person name="Barriuso J."/>
            <person name="Kellner H."/>
            <person name="Castanera R."/>
            <person name="Alfaro M."/>
            <person name="Ramirez L."/>
            <person name="Pisabarro A.G."/>
            <person name="Kuo A."/>
            <person name="Tritt A."/>
            <person name="Lipzen A."/>
            <person name="He G."/>
            <person name="Yan M."/>
            <person name="Ng V."/>
            <person name="Cullen D."/>
            <person name="Martin F."/>
            <person name="Rosso M.-N."/>
            <person name="Henrissat B."/>
            <person name="Hibbett D."/>
            <person name="Martinez A.T."/>
            <person name="Grigoriev I.V."/>
        </authorList>
    </citation>
    <scope>NUCLEOTIDE SEQUENCE</scope>
    <source>
        <strain evidence="1">MF-IS2</strain>
    </source>
</reference>
<gene>
    <name evidence="1" type="ORF">P691DRAFT_791810</name>
</gene>
<sequence length="163" mass="18211">MSSVKQCQCHMTTHIKNQTGFGVWDPDGGGVVGGLWFTESDDNLLFAYLLRLCKYDGTKGLENIYKTISHNNQVLYQAISKSVSQHFKSLNGAFHLVLDGWIAFIIAFLKQSHTGDYLARIVADCLELFEISHLLFSVCMDNAGNCNKLAELLPSYIPTFRGI</sequence>
<dbReference type="EMBL" id="MU151997">
    <property type="protein sequence ID" value="KAF9441243.1"/>
    <property type="molecule type" value="Genomic_DNA"/>
</dbReference>
<name>A0A9P5WY45_9AGAR</name>
<evidence type="ECO:0000313" key="1">
    <source>
        <dbReference type="EMBL" id="KAF9441243.1"/>
    </source>
</evidence>
<comment type="caution">
    <text evidence="1">The sequence shown here is derived from an EMBL/GenBank/DDBJ whole genome shotgun (WGS) entry which is preliminary data.</text>
</comment>
<organism evidence="1 2">
    <name type="scientific">Macrolepiota fuliginosa MF-IS2</name>
    <dbReference type="NCBI Taxonomy" id="1400762"/>
    <lineage>
        <taxon>Eukaryota</taxon>
        <taxon>Fungi</taxon>
        <taxon>Dikarya</taxon>
        <taxon>Basidiomycota</taxon>
        <taxon>Agaricomycotina</taxon>
        <taxon>Agaricomycetes</taxon>
        <taxon>Agaricomycetidae</taxon>
        <taxon>Agaricales</taxon>
        <taxon>Agaricineae</taxon>
        <taxon>Agaricaceae</taxon>
        <taxon>Macrolepiota</taxon>
    </lineage>
</organism>
<dbReference type="OrthoDB" id="2794314at2759"/>
<proteinExistence type="predicted"/>
<accession>A0A9P5WY45</accession>